<feature type="site" description="Critical for catalysis" evidence="17">
    <location>
        <position position="149"/>
    </location>
</feature>
<evidence type="ECO:0000256" key="10">
    <source>
        <dbReference type="ARBA" id="ARBA00023002"/>
    </source>
</evidence>
<evidence type="ECO:0000256" key="4">
    <source>
        <dbReference type="ARBA" id="ARBA00013013"/>
    </source>
</evidence>
<keyword evidence="6" id="KW-0816">Tricarboxylic acid cycle</keyword>
<comment type="similarity">
    <text evidence="2">Belongs to the isocitrate and isopropylmalate dehydrogenases family.</text>
</comment>
<organism evidence="20 21">
    <name type="scientific">Oxyplasma meridianum</name>
    <dbReference type="NCBI Taxonomy" id="3073602"/>
    <lineage>
        <taxon>Archaea</taxon>
        <taxon>Methanobacteriati</taxon>
        <taxon>Thermoplasmatota</taxon>
        <taxon>Thermoplasmata</taxon>
        <taxon>Thermoplasmatales</taxon>
        <taxon>Thermoplasmataceae</taxon>
        <taxon>Oxyplasma</taxon>
    </lineage>
</organism>
<feature type="binding site" evidence="14">
    <location>
        <position position="108"/>
    </location>
    <ligand>
        <name>D-threo-isocitrate</name>
        <dbReference type="ChEBI" id="CHEBI:15562"/>
    </ligand>
</feature>
<dbReference type="InterPro" id="IPR019818">
    <property type="entry name" value="IsoCit/isopropylmalate_DH_CS"/>
</dbReference>
<evidence type="ECO:0000256" key="15">
    <source>
        <dbReference type="PIRSR" id="PIRSR604439-2"/>
    </source>
</evidence>
<evidence type="ECO:0000256" key="8">
    <source>
        <dbReference type="ARBA" id="ARBA00022842"/>
    </source>
</evidence>
<keyword evidence="9 15" id="KW-0521">NADP</keyword>
<dbReference type="PROSITE" id="PS00470">
    <property type="entry name" value="IDH_IMDH"/>
    <property type="match status" value="1"/>
</dbReference>
<dbReference type="GeneID" id="95968420"/>
<sequence>MAYIKIGSNLTLEVPSNPTIGYIEGDGIGPDISKTSISVINASLEFAYGGDRSIEWEKVLAGEEALSKTGKHLPQESLDQLKKCVVSIKGPLTTPIGQGFRSLNVTLRQYFDLYANIRPVKYFPGVPSPVKNPEKMNMVIFRENTEDLYMGIEFKYDSPEASKMREFLASNMDVKLTDDTGIGIKPISKFKSSRLVRKAIQYAIKNKRRNVTLVHKGNIMKYTEGAFKEWGYQVAANEFKDNTVTEEEYLKDPDNYRGKIVLKDRIADNMFQQVLTRTEDYDVIATTNLNGDYLSDALSAQVGGLGLAPGGNVGDAYAIFEAVHGTAPKYAGMDVANPTSLILSGVMMLRHLEWDNAADVLENAIIATYHDQKVTQDLARVMNIKPLKCSEFGQEIIKRMKPVKK</sequence>
<dbReference type="EC" id="1.1.1.42" evidence="4 13"/>
<feature type="domain" description="Isopropylmalate dehydrogenase-like" evidence="19">
    <location>
        <begin position="19"/>
        <end position="396"/>
    </location>
</feature>
<keyword evidence="21" id="KW-1185">Reference proteome</keyword>
<dbReference type="GO" id="GO:0006099">
    <property type="term" value="P:tricarboxylic acid cycle"/>
    <property type="evidence" value="ECO:0007669"/>
    <property type="project" value="UniProtKB-UniRule"/>
</dbReference>
<evidence type="ECO:0000256" key="17">
    <source>
        <dbReference type="PIRSR" id="PIRSR604439-4"/>
    </source>
</evidence>
<feature type="modified residue" description="Phosphoserine" evidence="18">
    <location>
        <position position="102"/>
    </location>
</feature>
<dbReference type="GO" id="GO:0051287">
    <property type="term" value="F:NAD binding"/>
    <property type="evidence" value="ECO:0007669"/>
    <property type="project" value="InterPro"/>
</dbReference>
<dbReference type="GO" id="GO:0006097">
    <property type="term" value="P:glyoxylate cycle"/>
    <property type="evidence" value="ECO:0007669"/>
    <property type="project" value="UniProtKB-KW"/>
</dbReference>
<evidence type="ECO:0000256" key="5">
    <source>
        <dbReference type="ARBA" id="ARBA00022435"/>
    </source>
</evidence>
<evidence type="ECO:0000256" key="2">
    <source>
        <dbReference type="ARBA" id="ARBA00007769"/>
    </source>
</evidence>
<evidence type="ECO:0000256" key="11">
    <source>
        <dbReference type="ARBA" id="ARBA00023211"/>
    </source>
</evidence>
<dbReference type="NCBIfam" id="NF005036">
    <property type="entry name" value="PRK06451.1"/>
    <property type="match status" value="1"/>
</dbReference>
<dbReference type="PANTHER" id="PTHR43504:SF1">
    <property type="entry name" value="ISOCITRATE DEHYDROGENASE [NADP]"/>
    <property type="match status" value="1"/>
</dbReference>
<feature type="site" description="Critical for catalysis" evidence="17">
    <location>
        <position position="216"/>
    </location>
</feature>
<dbReference type="NCBIfam" id="TIGR00183">
    <property type="entry name" value="prok_nadp_idh"/>
    <property type="match status" value="1"/>
</dbReference>
<evidence type="ECO:0000256" key="1">
    <source>
        <dbReference type="ARBA" id="ARBA00001936"/>
    </source>
</evidence>
<keyword evidence="7" id="KW-0479">Metal-binding</keyword>
<reference evidence="20 21" key="1">
    <citation type="submission" date="2023-09" db="EMBL/GenBank/DDBJ databases">
        <authorList>
            <person name="Golyshina O.V."/>
            <person name="Lunev E.A."/>
            <person name="Bargiela R."/>
            <person name="Gaines M.C."/>
            <person name="Daum B."/>
            <person name="Bale N.J."/>
            <person name="Koenen M."/>
            <person name="Sinninghe Damst J.S."/>
            <person name="Yakimov M."/>
            <person name="Golyshin P.N."/>
        </authorList>
    </citation>
    <scope>NUCLEOTIDE SEQUENCE [LARGE SCALE GENOMIC DNA]</scope>
    <source>
        <strain evidence="20 21">M1</strain>
    </source>
</reference>
<feature type="binding site" evidence="15">
    <location>
        <position position="337"/>
    </location>
    <ligand>
        <name>NADP(+)</name>
        <dbReference type="ChEBI" id="CHEBI:58349"/>
    </ligand>
</feature>
<feature type="binding site" evidence="14">
    <location>
        <position position="102"/>
    </location>
    <ligand>
        <name>D-threo-isocitrate</name>
        <dbReference type="ChEBI" id="CHEBI:15562"/>
    </ligand>
</feature>
<evidence type="ECO:0000256" key="12">
    <source>
        <dbReference type="ARBA" id="ARBA00023554"/>
    </source>
</evidence>
<evidence type="ECO:0000313" key="20">
    <source>
        <dbReference type="EMBL" id="WYY01086.1"/>
    </source>
</evidence>
<name>A0AAX4NJE5_9ARCH</name>
<evidence type="ECO:0000256" key="13">
    <source>
        <dbReference type="NCBIfam" id="TIGR00183"/>
    </source>
</evidence>
<dbReference type="GO" id="GO:0004450">
    <property type="term" value="F:isocitrate dehydrogenase (NADP+) activity"/>
    <property type="evidence" value="ECO:0007669"/>
    <property type="project" value="UniProtKB-UniRule"/>
</dbReference>
<feature type="binding site" evidence="15">
    <location>
        <position position="93"/>
    </location>
    <ligand>
        <name>NADP(+)</name>
        <dbReference type="ChEBI" id="CHEBI:58349"/>
    </ligand>
</feature>
<feature type="modified residue" description="N6-succinyllysine" evidence="18">
    <location>
        <position position="228"/>
    </location>
</feature>
<feature type="modified residue" description="N6-acetyllysine" evidence="18">
    <location>
        <position position="131"/>
    </location>
</feature>
<dbReference type="SUPFAM" id="SSF53659">
    <property type="entry name" value="Isocitrate/Isopropylmalate dehydrogenase-like"/>
    <property type="match status" value="1"/>
</dbReference>
<evidence type="ECO:0000256" key="16">
    <source>
        <dbReference type="PIRSR" id="PIRSR604439-3"/>
    </source>
</evidence>
<feature type="binding site" evidence="15">
    <location>
        <begin position="324"/>
        <end position="330"/>
    </location>
    <ligand>
        <name>NADP(+)</name>
        <dbReference type="ChEBI" id="CHEBI:58349"/>
    </ligand>
</feature>
<feature type="modified residue" description="N6-succinyllysine" evidence="18">
    <location>
        <position position="89"/>
    </location>
</feature>
<dbReference type="Proteomes" id="UP001451606">
    <property type="component" value="Chromosome"/>
</dbReference>
<proteinExistence type="inferred from homology"/>
<dbReference type="AlphaFoldDB" id="A0AAX4NJE5"/>
<comment type="cofactor">
    <cofactor evidence="16">
        <name>Mg(2+)</name>
        <dbReference type="ChEBI" id="CHEBI:18420"/>
    </cofactor>
    <cofactor evidence="16">
        <name>Mn(2+)</name>
        <dbReference type="ChEBI" id="CHEBI:29035"/>
    </cofactor>
    <text evidence="16">Binds 1 Mg(2+) or Mn(2+) ion per subunit.</text>
</comment>
<dbReference type="KEGG" id="omr:OXIME_001682"/>
<comment type="cofactor">
    <cofactor evidence="1">
        <name>Mn(2+)</name>
        <dbReference type="ChEBI" id="CHEBI:29035"/>
    </cofactor>
</comment>
<feature type="binding site" evidence="16">
    <location>
        <position position="292"/>
    </location>
    <ligand>
        <name>Mg(2+)</name>
        <dbReference type="ChEBI" id="CHEBI:18420"/>
    </ligand>
</feature>
<feature type="binding site" evidence="15">
    <location>
        <position position="380"/>
    </location>
    <ligand>
        <name>NADP(+)</name>
        <dbReference type="ChEBI" id="CHEBI:58349"/>
    </ligand>
</feature>
<dbReference type="Gene3D" id="3.40.718.10">
    <property type="entry name" value="Isopropylmalate Dehydrogenase"/>
    <property type="match status" value="1"/>
</dbReference>
<keyword evidence="10 20" id="KW-0560">Oxidoreductase</keyword>
<evidence type="ECO:0000259" key="19">
    <source>
        <dbReference type="SMART" id="SM01329"/>
    </source>
</evidence>
<dbReference type="InterPro" id="IPR024084">
    <property type="entry name" value="IsoPropMal-DH-like_dom"/>
</dbReference>
<feature type="binding site" evidence="14">
    <location>
        <position position="118"/>
    </location>
    <ligand>
        <name>D-threo-isocitrate</name>
        <dbReference type="ChEBI" id="CHEBI:15562"/>
    </ligand>
</feature>
<evidence type="ECO:0000313" key="21">
    <source>
        <dbReference type="Proteomes" id="UP001451606"/>
    </source>
</evidence>
<comment type="catalytic activity">
    <reaction evidence="12">
        <text>D-threo-isocitrate + NADP(+) = 2-oxoglutarate + CO2 + NADPH</text>
        <dbReference type="Rhea" id="RHEA:19629"/>
        <dbReference type="ChEBI" id="CHEBI:15562"/>
        <dbReference type="ChEBI" id="CHEBI:16526"/>
        <dbReference type="ChEBI" id="CHEBI:16810"/>
        <dbReference type="ChEBI" id="CHEBI:57783"/>
        <dbReference type="ChEBI" id="CHEBI:58349"/>
        <dbReference type="EC" id="1.1.1.42"/>
    </reaction>
</comment>
<gene>
    <name evidence="20" type="primary">icd</name>
    <name evidence="20" type="ORF">OXIME_001682</name>
</gene>
<comment type="subunit">
    <text evidence="3">Homodimer.</text>
</comment>
<dbReference type="RefSeq" id="WP_393971406.1">
    <property type="nucleotide sequence ID" value="NZ_CP133772.1"/>
</dbReference>
<keyword evidence="11 16" id="KW-0464">Manganese</keyword>
<dbReference type="PANTHER" id="PTHR43504">
    <property type="entry name" value="ISOCITRATE DEHYDROGENASE [NADP]"/>
    <property type="match status" value="1"/>
</dbReference>
<accession>A0AAX4NJE5</accession>
<feature type="binding site" evidence="14">
    <location>
        <position position="142"/>
    </location>
    <ligand>
        <name>D-threo-isocitrate</name>
        <dbReference type="ChEBI" id="CHEBI:15562"/>
    </ligand>
</feature>
<dbReference type="GO" id="GO:0000287">
    <property type="term" value="F:magnesium ion binding"/>
    <property type="evidence" value="ECO:0007669"/>
    <property type="project" value="InterPro"/>
</dbReference>
<evidence type="ECO:0000256" key="18">
    <source>
        <dbReference type="PIRSR" id="PIRSR604439-5"/>
    </source>
</evidence>
<dbReference type="SMART" id="SM01329">
    <property type="entry name" value="Iso_dh"/>
    <property type="match status" value="1"/>
</dbReference>
<dbReference type="EMBL" id="CP133772">
    <property type="protein sequence ID" value="WYY01086.1"/>
    <property type="molecule type" value="Genomic_DNA"/>
</dbReference>
<feature type="binding site" evidence="14">
    <location>
        <position position="104"/>
    </location>
    <ligand>
        <name>D-threo-isocitrate</name>
        <dbReference type="ChEBI" id="CHEBI:15562"/>
    </ligand>
</feature>
<keyword evidence="5" id="KW-0329">Glyoxylate bypass</keyword>
<evidence type="ECO:0000256" key="6">
    <source>
        <dbReference type="ARBA" id="ARBA00022532"/>
    </source>
</evidence>
<dbReference type="InterPro" id="IPR004439">
    <property type="entry name" value="Isocitrate_DH_NADP_dimer_prok"/>
</dbReference>
<evidence type="ECO:0000256" key="9">
    <source>
        <dbReference type="ARBA" id="ARBA00022857"/>
    </source>
</evidence>
<evidence type="ECO:0000256" key="3">
    <source>
        <dbReference type="ARBA" id="ARBA00011738"/>
    </source>
</evidence>
<keyword evidence="8 16" id="KW-0460">Magnesium</keyword>
<evidence type="ECO:0000256" key="14">
    <source>
        <dbReference type="PIRSR" id="PIRSR604439-1"/>
    </source>
</evidence>
<evidence type="ECO:0000256" key="7">
    <source>
        <dbReference type="ARBA" id="ARBA00022723"/>
    </source>
</evidence>
<protein>
    <recommendedName>
        <fullName evidence="4 13">Isocitrate dehydrogenase (NADP(+))</fullName>
        <ecNumber evidence="4 13">1.1.1.42</ecNumber>
    </recommendedName>
</protein>
<dbReference type="Pfam" id="PF00180">
    <property type="entry name" value="Iso_dh"/>
    <property type="match status" value="1"/>
</dbReference>
<dbReference type="NCBIfam" id="NF005425">
    <property type="entry name" value="PRK07006.1"/>
    <property type="match status" value="1"/>
</dbReference>